<dbReference type="AlphaFoldDB" id="A0A915J9G0"/>
<accession>A0A915J9G0</accession>
<dbReference type="WBParaSite" id="nRc.2.0.1.t22394-RA">
    <property type="protein sequence ID" value="nRc.2.0.1.t22394-RA"/>
    <property type="gene ID" value="nRc.2.0.1.g22394"/>
</dbReference>
<keyword evidence="1" id="KW-0732">Signal</keyword>
<organism evidence="2 3">
    <name type="scientific">Romanomermis culicivorax</name>
    <name type="common">Nematode worm</name>
    <dbReference type="NCBI Taxonomy" id="13658"/>
    <lineage>
        <taxon>Eukaryota</taxon>
        <taxon>Metazoa</taxon>
        <taxon>Ecdysozoa</taxon>
        <taxon>Nematoda</taxon>
        <taxon>Enoplea</taxon>
        <taxon>Dorylaimia</taxon>
        <taxon>Mermithida</taxon>
        <taxon>Mermithoidea</taxon>
        <taxon>Mermithidae</taxon>
        <taxon>Romanomermis</taxon>
    </lineage>
</organism>
<feature type="signal peptide" evidence="1">
    <location>
        <begin position="1"/>
        <end position="19"/>
    </location>
</feature>
<evidence type="ECO:0000313" key="3">
    <source>
        <dbReference type="WBParaSite" id="nRc.2.0.1.t22394-RA"/>
    </source>
</evidence>
<evidence type="ECO:0000256" key="1">
    <source>
        <dbReference type="SAM" id="SignalP"/>
    </source>
</evidence>
<dbReference type="OMA" id="CQNAYRK"/>
<dbReference type="Proteomes" id="UP000887565">
    <property type="component" value="Unplaced"/>
</dbReference>
<name>A0A915J9G0_ROMCU</name>
<keyword evidence="2" id="KW-1185">Reference proteome</keyword>
<evidence type="ECO:0000313" key="2">
    <source>
        <dbReference type="Proteomes" id="UP000887565"/>
    </source>
</evidence>
<proteinExistence type="predicted"/>
<sequence>MHVCRAYSLWIFRWYLTIAFNDLPSRSELLINDRSRRNVDDNSSHDKHFDDDCRSMEEYAVCDPTQGGVCRNRSCVSVCSTAGPQFRQCSCPNDEDRFCYLCCGSPDRPCRPAQDYSIFKPNGELWERDICSRCRSWPDGLYCDDRDRRRVCANGKCVANVCHDKPEGSYCDLQKLKMCVDGECRDPCREVAPHLLTCECDDFRSDDRCQLCCFDPSTKRCENAFARYQIINKNKRPIFRDGLRCRPGATCNKYGLCGAANLAVRHWTDKLTIELSIGFIFLIMNIQTIL</sequence>
<protein>
    <submittedName>
        <fullName evidence="3">Uncharacterized protein</fullName>
    </submittedName>
</protein>
<feature type="chain" id="PRO_5036926978" evidence="1">
    <location>
        <begin position="20"/>
        <end position="290"/>
    </location>
</feature>
<reference evidence="3" key="1">
    <citation type="submission" date="2022-11" db="UniProtKB">
        <authorList>
            <consortium name="WormBaseParasite"/>
        </authorList>
    </citation>
    <scope>IDENTIFICATION</scope>
</reference>